<dbReference type="EMBL" id="BAMD01000019">
    <property type="protein sequence ID" value="GAF03217.1"/>
    <property type="molecule type" value="Genomic_DNA"/>
</dbReference>
<dbReference type="STRING" id="869213.GCA_000517085_01403"/>
<sequence>MLKAKNDKARWNYATWQMKVNLIYDMRKGISDYVDDYSDEQRGEAVLTVLKSARNKDEFRKIIKGLKTPQIGMDSINITDLMTKEQILKYEAIKF</sequence>
<proteinExistence type="predicted"/>
<dbReference type="Proteomes" id="UP000019402">
    <property type="component" value="Unassembled WGS sequence"/>
</dbReference>
<gene>
    <name evidence="1" type="ORF">JCM21142_41882</name>
</gene>
<comment type="caution">
    <text evidence="1">The sequence shown here is derived from an EMBL/GenBank/DDBJ whole genome shotgun (WGS) entry which is preliminary data.</text>
</comment>
<dbReference type="RefSeq" id="WP_027471235.1">
    <property type="nucleotide sequence ID" value="NZ_BAMD01000019.1"/>
</dbReference>
<keyword evidence="2" id="KW-1185">Reference proteome</keyword>
<name>W7Y550_9BACT</name>
<evidence type="ECO:0000313" key="1">
    <source>
        <dbReference type="EMBL" id="GAF03217.1"/>
    </source>
</evidence>
<dbReference type="AlphaFoldDB" id="W7Y550"/>
<accession>W7Y550</accession>
<reference evidence="1 2" key="1">
    <citation type="journal article" date="2014" name="Genome Announc.">
        <title>Draft Genome Sequence of Cytophaga fermentans JCM 21142T, a Facultative Anaerobe Isolated from Marine Mud.</title>
        <authorList>
            <person name="Starns D."/>
            <person name="Oshima K."/>
            <person name="Suda W."/>
            <person name="Iino T."/>
            <person name="Yuki M."/>
            <person name="Inoue J."/>
            <person name="Kitamura K."/>
            <person name="Iida T."/>
            <person name="Darby A."/>
            <person name="Hattori M."/>
            <person name="Ohkuma M."/>
        </authorList>
    </citation>
    <scope>NUCLEOTIDE SEQUENCE [LARGE SCALE GENOMIC DNA]</scope>
    <source>
        <strain evidence="1 2">JCM 21142</strain>
    </source>
</reference>
<evidence type="ECO:0000313" key="2">
    <source>
        <dbReference type="Proteomes" id="UP000019402"/>
    </source>
</evidence>
<protein>
    <submittedName>
        <fullName evidence="1">Uncharacterized protein</fullName>
    </submittedName>
</protein>
<organism evidence="1 2">
    <name type="scientific">Saccharicrinis fermentans DSM 9555 = JCM 21142</name>
    <dbReference type="NCBI Taxonomy" id="869213"/>
    <lineage>
        <taxon>Bacteria</taxon>
        <taxon>Pseudomonadati</taxon>
        <taxon>Bacteroidota</taxon>
        <taxon>Bacteroidia</taxon>
        <taxon>Marinilabiliales</taxon>
        <taxon>Marinilabiliaceae</taxon>
        <taxon>Saccharicrinis</taxon>
    </lineage>
</organism>